<evidence type="ECO:0000313" key="1">
    <source>
        <dbReference type="EMBL" id="CAB4542191.1"/>
    </source>
</evidence>
<dbReference type="AlphaFoldDB" id="A0A6J6BSS3"/>
<protein>
    <submittedName>
        <fullName evidence="1">Unannotated protein</fullName>
    </submittedName>
</protein>
<reference evidence="1" key="1">
    <citation type="submission" date="2020-05" db="EMBL/GenBank/DDBJ databases">
        <authorList>
            <person name="Chiriac C."/>
            <person name="Salcher M."/>
            <person name="Ghai R."/>
            <person name="Kavagutti S V."/>
        </authorList>
    </citation>
    <scope>NUCLEOTIDE SEQUENCE</scope>
</reference>
<proteinExistence type="predicted"/>
<sequence length="89" mass="9775">MPTWKPHALAKPHADQLALRANDRVRTTVELPGVPQGTEGKVLLANGFNWLRYRVLFANGVEVGDLDARHLEPAGRTAKRLAKAAARAR</sequence>
<organism evidence="1">
    <name type="scientific">freshwater metagenome</name>
    <dbReference type="NCBI Taxonomy" id="449393"/>
    <lineage>
        <taxon>unclassified sequences</taxon>
        <taxon>metagenomes</taxon>
        <taxon>ecological metagenomes</taxon>
    </lineage>
</organism>
<accession>A0A6J6BSS3</accession>
<gene>
    <name evidence="1" type="ORF">UFOPK1493_00389</name>
</gene>
<name>A0A6J6BSS3_9ZZZZ</name>
<dbReference type="EMBL" id="CAEZSR010000007">
    <property type="protein sequence ID" value="CAB4542191.1"/>
    <property type="molecule type" value="Genomic_DNA"/>
</dbReference>